<dbReference type="Proteomes" id="UP000053676">
    <property type="component" value="Unassembled WGS sequence"/>
</dbReference>
<dbReference type="EMBL" id="KI668982">
    <property type="protein sequence ID" value="ETN70265.1"/>
    <property type="molecule type" value="Genomic_DNA"/>
</dbReference>
<feature type="region of interest" description="Disordered" evidence="1">
    <location>
        <begin position="317"/>
        <end position="339"/>
    </location>
</feature>
<gene>
    <name evidence="2" type="ORF">NECAME_04955</name>
</gene>
<organism evidence="2 3">
    <name type="scientific">Necator americanus</name>
    <name type="common">Human hookworm</name>
    <dbReference type="NCBI Taxonomy" id="51031"/>
    <lineage>
        <taxon>Eukaryota</taxon>
        <taxon>Metazoa</taxon>
        <taxon>Ecdysozoa</taxon>
        <taxon>Nematoda</taxon>
        <taxon>Chromadorea</taxon>
        <taxon>Rhabditida</taxon>
        <taxon>Rhabditina</taxon>
        <taxon>Rhabditomorpha</taxon>
        <taxon>Strongyloidea</taxon>
        <taxon>Ancylostomatidae</taxon>
        <taxon>Bunostominae</taxon>
        <taxon>Necator</taxon>
    </lineage>
</organism>
<feature type="compositionally biased region" description="Polar residues" evidence="1">
    <location>
        <begin position="465"/>
        <end position="485"/>
    </location>
</feature>
<dbReference type="STRING" id="51031.W2SKZ2"/>
<sequence length="631" mass="70850">MQAESEPILSVSVDLPRIHISMFECSLTGRAFGEVKSAANMAVVLLQKASVTSGTIKDFVNWEKSSLASRLLEIEPRVVVDFQIPDLEVKIERRESRKKIEAKEKSASASLPPVKTLHVNKAKVEIGAVNTLVVMPRPLEMTGKNEFPLYDVLSPCLTTWLHVSEKLVNSVNEFSDSWSAMVDMTFAQVLKMALDCTDDRIFNTGISKSVMLKVKQLGPHQAGCPSCLLLHTVLRWCALPSSAEKISTTPVSLGINPQFSDKSNRKTALMALLSHWHTDICQQVKLASNVEARKYRADPGSLAREVRIPLEDLEKNPEIKHRRNASTASRNLATNGALTGQQRQDQKVDLYHWLLSVHRERKDRKPADLAGKDYINPMEIMPQAFFYSFYHSRRLDWTQLDDLPLDQLSLTYNCDLTYSGNIENVRFVVALCSVCLIKEIMLVIKTCVDSPNELKKRPSAPPSLVSRSPTSHQSNPTGKSRSSQSWDERVLDMMRDFEKNRNRSSRKKRGDVLMKIFGELEIDSVRLESILTDLYVSLMVQLIEITQQHNPAFEHAQKLSQSQTSQKGTLPADVIDMKLRKAGLALMESDNSKQNAHILNCTLHGSTAKLTSLSSSSIVLALNQLYLITQR</sequence>
<evidence type="ECO:0008006" key="4">
    <source>
        <dbReference type="Google" id="ProtNLM"/>
    </source>
</evidence>
<keyword evidence="3" id="KW-1185">Reference proteome</keyword>
<dbReference type="KEGG" id="nai:NECAME_04955"/>
<feature type="compositionally biased region" description="Polar residues" evidence="1">
    <location>
        <begin position="325"/>
        <end position="339"/>
    </location>
</feature>
<dbReference type="AlphaFoldDB" id="W2SKZ2"/>
<accession>W2SKZ2</accession>
<dbReference type="OrthoDB" id="10051416at2759"/>
<protein>
    <recommendedName>
        <fullName evidence="4">Fragile site-associated protein C-terminal domain-containing protein</fullName>
    </recommendedName>
</protein>
<name>W2SKZ2_NECAM</name>
<evidence type="ECO:0000313" key="3">
    <source>
        <dbReference type="Proteomes" id="UP000053676"/>
    </source>
</evidence>
<feature type="region of interest" description="Disordered" evidence="1">
    <location>
        <begin position="453"/>
        <end position="486"/>
    </location>
</feature>
<proteinExistence type="predicted"/>
<evidence type="ECO:0000256" key="1">
    <source>
        <dbReference type="SAM" id="MobiDB-lite"/>
    </source>
</evidence>
<evidence type="ECO:0000313" key="2">
    <source>
        <dbReference type="EMBL" id="ETN70265.1"/>
    </source>
</evidence>
<reference evidence="3" key="1">
    <citation type="journal article" date="2014" name="Nat. Genet.">
        <title>Genome of the human hookworm Necator americanus.</title>
        <authorList>
            <person name="Tang Y.T."/>
            <person name="Gao X."/>
            <person name="Rosa B.A."/>
            <person name="Abubucker S."/>
            <person name="Hallsworth-Pepin K."/>
            <person name="Martin J."/>
            <person name="Tyagi R."/>
            <person name="Heizer E."/>
            <person name="Zhang X."/>
            <person name="Bhonagiri-Palsikar V."/>
            <person name="Minx P."/>
            <person name="Warren W.C."/>
            <person name="Wang Q."/>
            <person name="Zhan B."/>
            <person name="Hotez P.J."/>
            <person name="Sternberg P.W."/>
            <person name="Dougall A."/>
            <person name="Gaze S.T."/>
            <person name="Mulvenna J."/>
            <person name="Sotillo J."/>
            <person name="Ranganathan S."/>
            <person name="Rabelo E.M."/>
            <person name="Wilson R.K."/>
            <person name="Felgner P.L."/>
            <person name="Bethony J."/>
            <person name="Hawdon J.M."/>
            <person name="Gasser R.B."/>
            <person name="Loukas A."/>
            <person name="Mitreva M."/>
        </authorList>
    </citation>
    <scope>NUCLEOTIDE SEQUENCE [LARGE SCALE GENOMIC DNA]</scope>
</reference>